<dbReference type="Proteomes" id="UP000299102">
    <property type="component" value="Unassembled WGS sequence"/>
</dbReference>
<comment type="caution">
    <text evidence="1">The sequence shown here is derived from an EMBL/GenBank/DDBJ whole genome shotgun (WGS) entry which is preliminary data.</text>
</comment>
<protein>
    <submittedName>
        <fullName evidence="1">Uncharacterized protein</fullName>
    </submittedName>
</protein>
<accession>A0A4C1YAK3</accession>
<dbReference type="AlphaFoldDB" id="A0A4C1YAK3"/>
<dbReference type="EMBL" id="BGZK01001143">
    <property type="protein sequence ID" value="GBP72393.1"/>
    <property type="molecule type" value="Genomic_DNA"/>
</dbReference>
<reference evidence="1 2" key="1">
    <citation type="journal article" date="2019" name="Commun. Biol.">
        <title>The bagworm genome reveals a unique fibroin gene that provides high tensile strength.</title>
        <authorList>
            <person name="Kono N."/>
            <person name="Nakamura H."/>
            <person name="Ohtoshi R."/>
            <person name="Tomita M."/>
            <person name="Numata K."/>
            <person name="Arakawa K."/>
        </authorList>
    </citation>
    <scope>NUCLEOTIDE SEQUENCE [LARGE SCALE GENOMIC DNA]</scope>
</reference>
<gene>
    <name evidence="1" type="ORF">EVAR_88349_1</name>
</gene>
<evidence type="ECO:0000313" key="1">
    <source>
        <dbReference type="EMBL" id="GBP72393.1"/>
    </source>
</evidence>
<evidence type="ECO:0000313" key="2">
    <source>
        <dbReference type="Proteomes" id="UP000299102"/>
    </source>
</evidence>
<keyword evidence="2" id="KW-1185">Reference proteome</keyword>
<name>A0A4C1YAK3_EUMVA</name>
<proteinExistence type="predicted"/>
<organism evidence="1 2">
    <name type="scientific">Eumeta variegata</name>
    <name type="common">Bagworm moth</name>
    <name type="synonym">Eumeta japonica</name>
    <dbReference type="NCBI Taxonomy" id="151549"/>
    <lineage>
        <taxon>Eukaryota</taxon>
        <taxon>Metazoa</taxon>
        <taxon>Ecdysozoa</taxon>
        <taxon>Arthropoda</taxon>
        <taxon>Hexapoda</taxon>
        <taxon>Insecta</taxon>
        <taxon>Pterygota</taxon>
        <taxon>Neoptera</taxon>
        <taxon>Endopterygota</taxon>
        <taxon>Lepidoptera</taxon>
        <taxon>Glossata</taxon>
        <taxon>Ditrysia</taxon>
        <taxon>Tineoidea</taxon>
        <taxon>Psychidae</taxon>
        <taxon>Oiketicinae</taxon>
        <taxon>Eumeta</taxon>
    </lineage>
</organism>
<sequence>MLYRSDPRAQVPRYQILTLDRTQYRAFELIADPTISGRLNSLSVRIDGRLRLGVTYESVTLGNVTMSHRTREARRMPCVSPTQL</sequence>